<keyword evidence="3" id="KW-0813">Transport</keyword>
<evidence type="ECO:0000256" key="2">
    <source>
        <dbReference type="ARBA" id="ARBA00009773"/>
    </source>
</evidence>
<evidence type="ECO:0000256" key="9">
    <source>
        <dbReference type="SAM" id="Phobius"/>
    </source>
</evidence>
<keyword evidence="7 9" id="KW-0472">Membrane</keyword>
<evidence type="ECO:0000256" key="7">
    <source>
        <dbReference type="ARBA" id="ARBA00023136"/>
    </source>
</evidence>
<keyword evidence="5 9" id="KW-0812">Transmembrane</keyword>
<feature type="transmembrane region" description="Helical" evidence="9">
    <location>
        <begin position="303"/>
        <end position="320"/>
    </location>
</feature>
<evidence type="ECO:0000256" key="3">
    <source>
        <dbReference type="ARBA" id="ARBA00022448"/>
    </source>
</evidence>
<feature type="transmembrane region" description="Helical" evidence="9">
    <location>
        <begin position="275"/>
        <end position="296"/>
    </location>
</feature>
<dbReference type="KEGG" id="agv:OJF2_63530"/>
<evidence type="ECO:0000256" key="1">
    <source>
        <dbReference type="ARBA" id="ARBA00004651"/>
    </source>
</evidence>
<dbReference type="PANTHER" id="PTHR21716:SF53">
    <property type="entry name" value="PERMEASE PERM-RELATED"/>
    <property type="match status" value="1"/>
</dbReference>
<feature type="transmembrane region" description="Helical" evidence="9">
    <location>
        <begin position="245"/>
        <end position="269"/>
    </location>
</feature>
<keyword evidence="11" id="KW-1185">Reference proteome</keyword>
<feature type="transmembrane region" description="Helical" evidence="9">
    <location>
        <begin position="174"/>
        <end position="200"/>
    </location>
</feature>
<feature type="transmembrane region" description="Helical" evidence="9">
    <location>
        <begin position="42"/>
        <end position="59"/>
    </location>
</feature>
<feature type="transmembrane region" description="Helical" evidence="9">
    <location>
        <begin position="95"/>
        <end position="115"/>
    </location>
</feature>
<feature type="transmembrane region" description="Helical" evidence="9">
    <location>
        <begin position="65"/>
        <end position="83"/>
    </location>
</feature>
<evidence type="ECO:0000313" key="11">
    <source>
        <dbReference type="Proteomes" id="UP000324233"/>
    </source>
</evidence>
<protein>
    <submittedName>
        <fullName evidence="10">AI-2 transport protein TqsA</fullName>
    </submittedName>
</protein>
<feature type="transmembrane region" description="Helical" evidence="9">
    <location>
        <begin position="340"/>
        <end position="366"/>
    </location>
</feature>
<accession>A0A5B9WB33</accession>
<dbReference type="EMBL" id="CP042997">
    <property type="protein sequence ID" value="QEH37762.1"/>
    <property type="molecule type" value="Genomic_DNA"/>
</dbReference>
<keyword evidence="6 9" id="KW-1133">Transmembrane helix</keyword>
<name>A0A5B9WB33_9BACT</name>
<dbReference type="OrthoDB" id="9799225at2"/>
<dbReference type="Proteomes" id="UP000324233">
    <property type="component" value="Chromosome"/>
</dbReference>
<dbReference type="InterPro" id="IPR002549">
    <property type="entry name" value="AI-2E-like"/>
</dbReference>
<keyword evidence="4" id="KW-1003">Cell membrane</keyword>
<comment type="similarity">
    <text evidence="2">Belongs to the autoinducer-2 exporter (AI-2E) (TC 2.A.86) family.</text>
</comment>
<dbReference type="RefSeq" id="WP_148597283.1">
    <property type="nucleotide sequence ID" value="NZ_CP042997.1"/>
</dbReference>
<dbReference type="AlphaFoldDB" id="A0A5B9WB33"/>
<proteinExistence type="inferred from homology"/>
<reference evidence="10 11" key="1">
    <citation type="submission" date="2019-08" db="EMBL/GenBank/DDBJ databases">
        <title>Deep-cultivation of Planctomycetes and their phenomic and genomic characterization uncovers novel biology.</title>
        <authorList>
            <person name="Wiegand S."/>
            <person name="Jogler M."/>
            <person name="Boedeker C."/>
            <person name="Pinto D."/>
            <person name="Vollmers J."/>
            <person name="Rivas-Marin E."/>
            <person name="Kohn T."/>
            <person name="Peeters S.H."/>
            <person name="Heuer A."/>
            <person name="Rast P."/>
            <person name="Oberbeckmann S."/>
            <person name="Bunk B."/>
            <person name="Jeske O."/>
            <person name="Meyerdierks A."/>
            <person name="Storesund J.E."/>
            <person name="Kallscheuer N."/>
            <person name="Luecker S."/>
            <person name="Lage O.M."/>
            <person name="Pohl T."/>
            <person name="Merkel B.J."/>
            <person name="Hornburger P."/>
            <person name="Mueller R.-W."/>
            <person name="Bruemmer F."/>
            <person name="Labrenz M."/>
            <person name="Spormann A.M."/>
            <person name="Op den Camp H."/>
            <person name="Overmann J."/>
            <person name="Amann R."/>
            <person name="Jetten M.S.M."/>
            <person name="Mascher T."/>
            <person name="Medema M.H."/>
            <person name="Devos D.P."/>
            <person name="Kaster A.-K."/>
            <person name="Ovreas L."/>
            <person name="Rohde M."/>
            <person name="Galperin M.Y."/>
            <person name="Jogler C."/>
        </authorList>
    </citation>
    <scope>NUCLEOTIDE SEQUENCE [LARGE SCALE GENOMIC DNA]</scope>
    <source>
        <strain evidence="10 11">OJF2</strain>
    </source>
</reference>
<gene>
    <name evidence="10" type="primary">tqsA_4</name>
    <name evidence="10" type="ORF">OJF2_63530</name>
</gene>
<organism evidence="10 11">
    <name type="scientific">Aquisphaera giovannonii</name>
    <dbReference type="NCBI Taxonomy" id="406548"/>
    <lineage>
        <taxon>Bacteria</taxon>
        <taxon>Pseudomonadati</taxon>
        <taxon>Planctomycetota</taxon>
        <taxon>Planctomycetia</taxon>
        <taxon>Isosphaerales</taxon>
        <taxon>Isosphaeraceae</taxon>
        <taxon>Aquisphaera</taxon>
    </lineage>
</organism>
<dbReference type="PANTHER" id="PTHR21716">
    <property type="entry name" value="TRANSMEMBRANE PROTEIN"/>
    <property type="match status" value="1"/>
</dbReference>
<evidence type="ECO:0000256" key="5">
    <source>
        <dbReference type="ARBA" id="ARBA00022692"/>
    </source>
</evidence>
<comment type="subcellular location">
    <subcellularLocation>
        <location evidence="1">Cell membrane</location>
        <topology evidence="1">Multi-pass membrane protein</topology>
    </subcellularLocation>
</comment>
<dbReference type="Pfam" id="PF01594">
    <property type="entry name" value="AI-2E_transport"/>
    <property type="match status" value="1"/>
</dbReference>
<evidence type="ECO:0000313" key="10">
    <source>
        <dbReference type="EMBL" id="QEH37762.1"/>
    </source>
</evidence>
<evidence type="ECO:0000256" key="6">
    <source>
        <dbReference type="ARBA" id="ARBA00022989"/>
    </source>
</evidence>
<dbReference type="GO" id="GO:0005886">
    <property type="term" value="C:plasma membrane"/>
    <property type="evidence" value="ECO:0007669"/>
    <property type="project" value="UniProtKB-SubCell"/>
</dbReference>
<evidence type="ECO:0000256" key="4">
    <source>
        <dbReference type="ARBA" id="ARBA00022475"/>
    </source>
</evidence>
<feature type="region of interest" description="Disordered" evidence="8">
    <location>
        <begin position="1"/>
        <end position="21"/>
    </location>
</feature>
<sequence length="390" mass="42304">MTGSPATSPDGPEAPDPEASAASAAQMATEPLLRRARDLGSLRSLAAVLVILATSLYLLERLEPVLRPLLIALLLCYLFLPAYNRLRRHMRPVLAFLIIVVGLTIGLQGLARLVYRDVEVISHNLPRYMEREEEIEAKLRDLTKSWLPMLEHPRAGEAPGEADSTLTAELSRRIVGGAASAFVNVFLESLVIAFYMIFLLQSASRFPARIRASFPADRSRGLLAMTESINRAISEYLVVKVKASLLVAIPAAVACWAFGITGAVTWGTITFFGNFLPYVGALVAILPPITLAVLEYHSLWPPLFFAVILLSIHGITSNLIEPAMTGKALGLNPLVVLVGLAFWSLIWGFVGLVLAVPLTVIFKIILERTPATRPIALLMAEDDPAAPAVS</sequence>
<evidence type="ECO:0000256" key="8">
    <source>
        <dbReference type="SAM" id="MobiDB-lite"/>
    </source>
</evidence>